<dbReference type="Proteomes" id="UP001056120">
    <property type="component" value="Linkage Group LG20"/>
</dbReference>
<keyword evidence="2" id="KW-1185">Reference proteome</keyword>
<gene>
    <name evidence="1" type="ORF">L1987_59140</name>
</gene>
<evidence type="ECO:0000313" key="2">
    <source>
        <dbReference type="Proteomes" id="UP001056120"/>
    </source>
</evidence>
<organism evidence="1 2">
    <name type="scientific">Smallanthus sonchifolius</name>
    <dbReference type="NCBI Taxonomy" id="185202"/>
    <lineage>
        <taxon>Eukaryota</taxon>
        <taxon>Viridiplantae</taxon>
        <taxon>Streptophyta</taxon>
        <taxon>Embryophyta</taxon>
        <taxon>Tracheophyta</taxon>
        <taxon>Spermatophyta</taxon>
        <taxon>Magnoliopsida</taxon>
        <taxon>eudicotyledons</taxon>
        <taxon>Gunneridae</taxon>
        <taxon>Pentapetalae</taxon>
        <taxon>asterids</taxon>
        <taxon>campanulids</taxon>
        <taxon>Asterales</taxon>
        <taxon>Asteraceae</taxon>
        <taxon>Asteroideae</taxon>
        <taxon>Heliantheae alliance</taxon>
        <taxon>Millerieae</taxon>
        <taxon>Smallanthus</taxon>
    </lineage>
</organism>
<proteinExistence type="predicted"/>
<dbReference type="EMBL" id="CM042037">
    <property type="protein sequence ID" value="KAI3741466.1"/>
    <property type="molecule type" value="Genomic_DNA"/>
</dbReference>
<reference evidence="1 2" key="2">
    <citation type="journal article" date="2022" name="Mol. Ecol. Resour.">
        <title>The genomes of chicory, endive, great burdock and yacon provide insights into Asteraceae paleo-polyploidization history and plant inulin production.</title>
        <authorList>
            <person name="Fan W."/>
            <person name="Wang S."/>
            <person name="Wang H."/>
            <person name="Wang A."/>
            <person name="Jiang F."/>
            <person name="Liu H."/>
            <person name="Zhao H."/>
            <person name="Xu D."/>
            <person name="Zhang Y."/>
        </authorList>
    </citation>
    <scope>NUCLEOTIDE SEQUENCE [LARGE SCALE GENOMIC DNA]</scope>
    <source>
        <strain evidence="2">cv. Yunnan</strain>
        <tissue evidence="1">Leaves</tissue>
    </source>
</reference>
<sequence>MTPSPIGGGAYSLDEIHKAIKCLHAINQEAFNVLSECKEEWRHHPQLSHLVYDYHNICLQTYKLYYDFVNMLKGQCDIQLSVIMSFEERLFEWNEDEVYPNYKEMILCLNSDGKFTLFGDFMKQFAYICKQTVAFTRQFEEEILELKSAKSPLWKHEPLVIKDFVFASDGDMMIAMEKLSMKIEELSRHAHKCCDDIIKAEISLKLSSHFNRMLPIKHKR</sequence>
<protein>
    <submittedName>
        <fullName evidence="1">Uncharacterized protein</fullName>
    </submittedName>
</protein>
<comment type="caution">
    <text evidence="1">The sequence shown here is derived from an EMBL/GenBank/DDBJ whole genome shotgun (WGS) entry which is preliminary data.</text>
</comment>
<accession>A0ACB9D4P2</accession>
<evidence type="ECO:0000313" key="1">
    <source>
        <dbReference type="EMBL" id="KAI3741466.1"/>
    </source>
</evidence>
<reference evidence="2" key="1">
    <citation type="journal article" date="2022" name="Mol. Ecol. Resour.">
        <title>The genomes of chicory, endive, great burdock and yacon provide insights into Asteraceae palaeo-polyploidization history and plant inulin production.</title>
        <authorList>
            <person name="Fan W."/>
            <person name="Wang S."/>
            <person name="Wang H."/>
            <person name="Wang A."/>
            <person name="Jiang F."/>
            <person name="Liu H."/>
            <person name="Zhao H."/>
            <person name="Xu D."/>
            <person name="Zhang Y."/>
        </authorList>
    </citation>
    <scope>NUCLEOTIDE SEQUENCE [LARGE SCALE GENOMIC DNA]</scope>
    <source>
        <strain evidence="2">cv. Yunnan</strain>
    </source>
</reference>
<name>A0ACB9D4P2_9ASTR</name>